<reference evidence="1 2" key="1">
    <citation type="journal article" date="2019" name="Appl. Microbiol. Biotechnol.">
        <title>Genome sequence of Isaria javanica and comparative genome analysis insights into family S53 peptidase evolution in fungal entomopathogens.</title>
        <authorList>
            <person name="Lin R."/>
            <person name="Zhang X."/>
            <person name="Xin B."/>
            <person name="Zou M."/>
            <person name="Gao Y."/>
            <person name="Qin F."/>
            <person name="Hu Q."/>
            <person name="Xie B."/>
            <person name="Cheng X."/>
        </authorList>
    </citation>
    <scope>NUCLEOTIDE SEQUENCE [LARGE SCALE GENOMIC DNA]</scope>
    <source>
        <strain evidence="1 2">IJ1G</strain>
    </source>
</reference>
<keyword evidence="2" id="KW-1185">Reference proteome</keyword>
<evidence type="ECO:0000313" key="2">
    <source>
        <dbReference type="Proteomes" id="UP000315783"/>
    </source>
</evidence>
<evidence type="ECO:0000313" key="1">
    <source>
        <dbReference type="EMBL" id="TQV97947.1"/>
    </source>
</evidence>
<comment type="caution">
    <text evidence="1">The sequence shown here is derived from an EMBL/GenBank/DDBJ whole genome shotgun (WGS) entry which is preliminary data.</text>
</comment>
<dbReference type="AlphaFoldDB" id="A0A545V892"/>
<gene>
    <name evidence="1" type="ORF">IF1G_03690</name>
</gene>
<organism evidence="1 2">
    <name type="scientific">Cordyceps javanica</name>
    <dbReference type="NCBI Taxonomy" id="43265"/>
    <lineage>
        <taxon>Eukaryota</taxon>
        <taxon>Fungi</taxon>
        <taxon>Dikarya</taxon>
        <taxon>Ascomycota</taxon>
        <taxon>Pezizomycotina</taxon>
        <taxon>Sordariomycetes</taxon>
        <taxon>Hypocreomycetidae</taxon>
        <taxon>Hypocreales</taxon>
        <taxon>Cordycipitaceae</taxon>
        <taxon>Cordyceps</taxon>
    </lineage>
</organism>
<accession>A0A545V892</accession>
<proteinExistence type="predicted"/>
<protein>
    <submittedName>
        <fullName evidence="1">Uncharacterized protein</fullName>
    </submittedName>
</protein>
<sequence>MHCLSGVTLPACSTGGSIHRPISFSHAEVSLYYGQREVKRHLQKLLVEFLPSNLREKPFERVTLYDQVARSIKAVKSYERTKPRPDLDVSPRLA</sequence>
<dbReference type="Proteomes" id="UP000315783">
    <property type="component" value="Unassembled WGS sequence"/>
</dbReference>
<dbReference type="EMBL" id="SPUK01000004">
    <property type="protein sequence ID" value="TQV97947.1"/>
    <property type="molecule type" value="Genomic_DNA"/>
</dbReference>
<name>A0A545V892_9HYPO</name>